<evidence type="ECO:0000313" key="3">
    <source>
        <dbReference type="Proteomes" id="UP001499967"/>
    </source>
</evidence>
<reference evidence="3" key="1">
    <citation type="journal article" date="2019" name="Int. J. Syst. Evol. Microbiol.">
        <title>The Global Catalogue of Microorganisms (GCM) 10K type strain sequencing project: providing services to taxonomists for standard genome sequencing and annotation.</title>
        <authorList>
            <consortium name="The Broad Institute Genomics Platform"/>
            <consortium name="The Broad Institute Genome Sequencing Center for Infectious Disease"/>
            <person name="Wu L."/>
            <person name="Ma J."/>
        </authorList>
    </citation>
    <scope>NUCLEOTIDE SEQUENCE [LARGE SCALE GENOMIC DNA]</scope>
    <source>
        <strain evidence="3">JCM 11117</strain>
    </source>
</reference>
<accession>A0ABP4AMF3</accession>
<organism evidence="2 3">
    <name type="scientific">Pseudonocardia zijingensis</name>
    <dbReference type="NCBI Taxonomy" id="153376"/>
    <lineage>
        <taxon>Bacteria</taxon>
        <taxon>Bacillati</taxon>
        <taxon>Actinomycetota</taxon>
        <taxon>Actinomycetes</taxon>
        <taxon>Pseudonocardiales</taxon>
        <taxon>Pseudonocardiaceae</taxon>
        <taxon>Pseudonocardia</taxon>
    </lineage>
</organism>
<dbReference type="InterPro" id="IPR025159">
    <property type="entry name" value="AbiEi_N"/>
</dbReference>
<feature type="domain" description="AbiEi antitoxin N-terminal" evidence="1">
    <location>
        <begin position="3"/>
        <end position="40"/>
    </location>
</feature>
<keyword evidence="3" id="KW-1185">Reference proteome</keyword>
<sequence>MDSPQIILRRQLIAAGWTDHELRRRERIGELLRVGRGAYVEAPGNRPRFEALHALLAGVHEERHAGDGVLSHVSAAVLHGMSTWGQRLDRVHRTRDRRTGGRVGGGVHLHAAPLAPHEVVEHAGVLVTAPARTVVDVARTADLDAAVATADSALHKHLVDRDGLARAVARCAGWPGVPQARRVLALADGRSHSAGETRSRLAMQRAGLPPPVLQWKVQGVGRTFEVDFGWPEQATVGEFDGLAKYGRLLKPGQDPAEVVVQEKLREDELRDLGLRVVRWTWDELDRFDVVVERILRAFAASEQRR</sequence>
<evidence type="ECO:0000259" key="1">
    <source>
        <dbReference type="Pfam" id="PF13338"/>
    </source>
</evidence>
<dbReference type="Pfam" id="PF13338">
    <property type="entry name" value="AbiEi_4"/>
    <property type="match status" value="1"/>
</dbReference>
<dbReference type="Proteomes" id="UP001499967">
    <property type="component" value="Unassembled WGS sequence"/>
</dbReference>
<comment type="caution">
    <text evidence="2">The sequence shown here is derived from an EMBL/GenBank/DDBJ whole genome shotgun (WGS) entry which is preliminary data.</text>
</comment>
<dbReference type="EMBL" id="BAAAHP010000091">
    <property type="protein sequence ID" value="GAA0938479.1"/>
    <property type="molecule type" value="Genomic_DNA"/>
</dbReference>
<protein>
    <recommendedName>
        <fullName evidence="1">AbiEi antitoxin N-terminal domain-containing protein</fullName>
    </recommendedName>
</protein>
<gene>
    <name evidence="2" type="ORF">GCM10009559_32230</name>
</gene>
<dbReference type="RefSeq" id="WP_343942216.1">
    <property type="nucleotide sequence ID" value="NZ_BAAAHP010000091.1"/>
</dbReference>
<proteinExistence type="predicted"/>
<name>A0ABP4AMF3_9PSEU</name>
<evidence type="ECO:0000313" key="2">
    <source>
        <dbReference type="EMBL" id="GAA0938479.1"/>
    </source>
</evidence>